<proteinExistence type="predicted"/>
<feature type="domain" description="Transcription regulator PadR N-terminal" evidence="1">
    <location>
        <begin position="7"/>
        <end position="59"/>
    </location>
</feature>
<dbReference type="Proteomes" id="UP001321477">
    <property type="component" value="Chromosome"/>
</dbReference>
<dbReference type="EMBL" id="AP027734">
    <property type="protein sequence ID" value="BDZ53207.1"/>
    <property type="molecule type" value="Genomic_DNA"/>
</dbReference>
<name>A0ABM8GXM7_9MICO</name>
<dbReference type="InterPro" id="IPR036390">
    <property type="entry name" value="WH_DNA-bd_sf"/>
</dbReference>
<evidence type="ECO:0000259" key="1">
    <source>
        <dbReference type="Pfam" id="PF03551"/>
    </source>
</evidence>
<organism evidence="2 3">
    <name type="scientific">Agromyces marinus</name>
    <dbReference type="NCBI Taxonomy" id="1389020"/>
    <lineage>
        <taxon>Bacteria</taxon>
        <taxon>Bacillati</taxon>
        <taxon>Actinomycetota</taxon>
        <taxon>Actinomycetes</taxon>
        <taxon>Micrococcales</taxon>
        <taxon>Microbacteriaceae</taxon>
        <taxon>Agromyces</taxon>
    </lineage>
</organism>
<dbReference type="SUPFAM" id="SSF46785">
    <property type="entry name" value="Winged helix' DNA-binding domain"/>
    <property type="match status" value="1"/>
</dbReference>
<sequence length="67" mass="6979">MAVRDALLVLLMNGPAYGFALHGDLAARTGGRRDVNVGQTYSTLERLTKQGLVESAGSTDDGLPCTG</sequence>
<evidence type="ECO:0000313" key="2">
    <source>
        <dbReference type="EMBL" id="BDZ53207.1"/>
    </source>
</evidence>
<dbReference type="RefSeq" id="WP_286329287.1">
    <property type="nucleotide sequence ID" value="NZ_AP027734.1"/>
</dbReference>
<keyword evidence="3" id="KW-1185">Reference proteome</keyword>
<dbReference type="InterPro" id="IPR036388">
    <property type="entry name" value="WH-like_DNA-bd_sf"/>
</dbReference>
<accession>A0ABM8GXM7</accession>
<dbReference type="Pfam" id="PF03551">
    <property type="entry name" value="PadR"/>
    <property type="match status" value="1"/>
</dbReference>
<dbReference type="Gene3D" id="1.10.10.10">
    <property type="entry name" value="Winged helix-like DNA-binding domain superfamily/Winged helix DNA-binding domain"/>
    <property type="match status" value="1"/>
</dbReference>
<protein>
    <recommendedName>
        <fullName evidence="1">Transcription regulator PadR N-terminal domain-containing protein</fullName>
    </recommendedName>
</protein>
<reference evidence="3" key="1">
    <citation type="journal article" date="2019" name="Int. J. Syst. Evol. Microbiol.">
        <title>The Global Catalogue of Microorganisms (GCM) 10K type strain sequencing project: providing services to taxonomists for standard genome sequencing and annotation.</title>
        <authorList>
            <consortium name="The Broad Institute Genomics Platform"/>
            <consortium name="The Broad Institute Genome Sequencing Center for Infectious Disease"/>
            <person name="Wu L."/>
            <person name="Ma J."/>
        </authorList>
    </citation>
    <scope>NUCLEOTIDE SEQUENCE [LARGE SCALE GENOMIC DNA]</scope>
    <source>
        <strain evidence="3">NBRC 109019</strain>
    </source>
</reference>
<gene>
    <name evidence="2" type="ORF">GCM10025870_02800</name>
</gene>
<evidence type="ECO:0000313" key="3">
    <source>
        <dbReference type="Proteomes" id="UP001321477"/>
    </source>
</evidence>
<dbReference type="InterPro" id="IPR005149">
    <property type="entry name" value="Tscrpt_reg_PadR_N"/>
</dbReference>